<evidence type="ECO:0000313" key="2">
    <source>
        <dbReference type="Proteomes" id="UP000038009"/>
    </source>
</evidence>
<dbReference type="PANTHER" id="PTHR12890">
    <property type="entry name" value="DREV PROTEIN"/>
    <property type="match status" value="1"/>
</dbReference>
<dbReference type="AlphaFoldDB" id="A0A0N1IBZ8"/>
<organism evidence="1 2">
    <name type="scientific">Leptomonas seymouri</name>
    <dbReference type="NCBI Taxonomy" id="5684"/>
    <lineage>
        <taxon>Eukaryota</taxon>
        <taxon>Discoba</taxon>
        <taxon>Euglenozoa</taxon>
        <taxon>Kinetoplastea</taxon>
        <taxon>Metakinetoplastina</taxon>
        <taxon>Trypanosomatida</taxon>
        <taxon>Trypanosomatidae</taxon>
        <taxon>Leishmaniinae</taxon>
        <taxon>Leptomonas</taxon>
    </lineage>
</organism>
<dbReference type="OrthoDB" id="199041at2759"/>
<protein>
    <submittedName>
        <fullName evidence="1">Putative DREV methyltransferase</fullName>
    </submittedName>
</protein>
<gene>
    <name evidence="1" type="ORF">ABL78_0490</name>
</gene>
<dbReference type="EMBL" id="LJSK01000006">
    <property type="protein sequence ID" value="KPI90414.1"/>
    <property type="molecule type" value="Genomic_DNA"/>
</dbReference>
<dbReference type="CDD" id="cd02440">
    <property type="entry name" value="AdoMet_MTases"/>
    <property type="match status" value="1"/>
</dbReference>
<dbReference type="OMA" id="PYMHYVE"/>
<keyword evidence="1" id="KW-0808">Transferase</keyword>
<sequence>MHTLSRDVQLYASGKRRRPALIYEPNMTAVSVKLKELFEPSFCDPETSEFLIKSREMSLWKLMVSDFLSLFLSRTTAHGLVGRGGMFVYSNAQIRRLLRPPHTPASAPLPPSFQFESLLDIGAGDGGVTAKMEPLFRTVYATEFSASMRWRLRRRGYEVLPHETPFVIDPAAQSVVRRYFDVIACNNVLDRADQPQTLLRDMRDSLKPGGFLVLAVVLPWCPFVEDGPLQKAPSEKLPMEGGECCKGATYEASTTKLFENVLIPMGFELVRWTRLPYLCEGNLRNEYALLNDAVFVLQKKSDAA</sequence>
<comment type="caution">
    <text evidence="1">The sequence shown here is derived from an EMBL/GenBank/DDBJ whole genome shotgun (WGS) entry which is preliminary data.</text>
</comment>
<dbReference type="VEuPathDB" id="TriTrypDB:Lsey_0006_0480"/>
<dbReference type="InterPro" id="IPR007884">
    <property type="entry name" value="METL9"/>
</dbReference>
<dbReference type="Pfam" id="PF05219">
    <property type="entry name" value="DREV"/>
    <property type="match status" value="1"/>
</dbReference>
<proteinExistence type="predicted"/>
<dbReference type="Gene3D" id="3.40.50.150">
    <property type="entry name" value="Vaccinia Virus protein VP39"/>
    <property type="match status" value="1"/>
</dbReference>
<dbReference type="Proteomes" id="UP000038009">
    <property type="component" value="Unassembled WGS sequence"/>
</dbReference>
<dbReference type="PANTHER" id="PTHR12890:SF0">
    <property type="entry name" value="PROTEIN-L-HISTIDINE N-PROS-METHYLTRANSFERASE"/>
    <property type="match status" value="1"/>
</dbReference>
<dbReference type="GO" id="GO:0106370">
    <property type="term" value="F:protein-L-histidine N-pros-methyltransferase activity"/>
    <property type="evidence" value="ECO:0007669"/>
    <property type="project" value="InterPro"/>
</dbReference>
<dbReference type="InterPro" id="IPR029063">
    <property type="entry name" value="SAM-dependent_MTases_sf"/>
</dbReference>
<name>A0A0N1IBZ8_LEPSE</name>
<accession>A0A0N1IBZ8</accession>
<keyword evidence="1" id="KW-0489">Methyltransferase</keyword>
<reference evidence="1 2" key="1">
    <citation type="journal article" date="2015" name="PLoS Pathog.">
        <title>Leptomonas seymouri: Adaptations to the Dixenous Life Cycle Analyzed by Genome Sequencing, Transcriptome Profiling and Co-infection with Leishmania donovani.</title>
        <authorList>
            <person name="Kraeva N."/>
            <person name="Butenko A."/>
            <person name="Hlavacova J."/>
            <person name="Kostygov A."/>
            <person name="Myskova J."/>
            <person name="Grybchuk D."/>
            <person name="Lestinova T."/>
            <person name="Votypka J."/>
            <person name="Volf P."/>
            <person name="Opperdoes F."/>
            <person name="Flegontov P."/>
            <person name="Lukes J."/>
            <person name="Yurchenko V."/>
        </authorList>
    </citation>
    <scope>NUCLEOTIDE SEQUENCE [LARGE SCALE GENOMIC DNA]</scope>
    <source>
        <strain evidence="1 2">ATCC 30220</strain>
    </source>
</reference>
<dbReference type="SUPFAM" id="SSF53335">
    <property type="entry name" value="S-adenosyl-L-methionine-dependent methyltransferases"/>
    <property type="match status" value="1"/>
</dbReference>
<dbReference type="GO" id="GO:0032259">
    <property type="term" value="P:methylation"/>
    <property type="evidence" value="ECO:0007669"/>
    <property type="project" value="UniProtKB-KW"/>
</dbReference>
<keyword evidence="2" id="KW-1185">Reference proteome</keyword>
<evidence type="ECO:0000313" key="1">
    <source>
        <dbReference type="EMBL" id="KPI90414.1"/>
    </source>
</evidence>